<feature type="domain" description="Acyl-CoA oxidase C-alpha1" evidence="14">
    <location>
        <begin position="299"/>
        <end position="460"/>
    </location>
</feature>
<dbReference type="VEuPathDB" id="VectorBase:MDOMA2_020649"/>
<dbReference type="Gene3D" id="2.40.110.10">
    <property type="entry name" value="Butyryl-CoA Dehydrogenase, subunit A, domain 2"/>
    <property type="match status" value="1"/>
</dbReference>
<evidence type="ECO:0000256" key="8">
    <source>
        <dbReference type="ARBA" id="ARBA00023002"/>
    </source>
</evidence>
<keyword evidence="10" id="KW-0576">Peroxisome</keyword>
<organism evidence="15">
    <name type="scientific">Musca domestica</name>
    <name type="common">House fly</name>
    <dbReference type="NCBI Taxonomy" id="7370"/>
    <lineage>
        <taxon>Eukaryota</taxon>
        <taxon>Metazoa</taxon>
        <taxon>Ecdysozoa</taxon>
        <taxon>Arthropoda</taxon>
        <taxon>Hexapoda</taxon>
        <taxon>Insecta</taxon>
        <taxon>Pterygota</taxon>
        <taxon>Neoptera</taxon>
        <taxon>Endopterygota</taxon>
        <taxon>Diptera</taxon>
        <taxon>Brachycera</taxon>
        <taxon>Muscomorpha</taxon>
        <taxon>Muscoidea</taxon>
        <taxon>Muscidae</taxon>
        <taxon>Musca</taxon>
    </lineage>
</organism>
<evidence type="ECO:0000256" key="3">
    <source>
        <dbReference type="ARBA" id="ARBA00004846"/>
    </source>
</evidence>
<reference evidence="15" key="1">
    <citation type="submission" date="2020-05" db="UniProtKB">
        <authorList>
            <consortium name="EnsemblMetazoa"/>
        </authorList>
    </citation>
    <scope>IDENTIFICATION</scope>
    <source>
        <strain evidence="15">Aabys</strain>
    </source>
</reference>
<accession>A0A1I8MV47</accession>
<keyword evidence="7" id="KW-0276">Fatty acid metabolism</keyword>
<proteinExistence type="inferred from homology"/>
<evidence type="ECO:0000256" key="11">
    <source>
        <dbReference type="PIRNR" id="PIRNR000168"/>
    </source>
</evidence>
<dbReference type="InterPro" id="IPR002655">
    <property type="entry name" value="Acyl-CoA_oxidase_C"/>
</dbReference>
<keyword evidence="5 11" id="KW-0285">Flavoprotein</keyword>
<dbReference type="GO" id="GO:0003997">
    <property type="term" value="F:acyl-CoA oxidase activity"/>
    <property type="evidence" value="ECO:0007669"/>
    <property type="project" value="InterPro"/>
</dbReference>
<dbReference type="Pfam" id="PF01756">
    <property type="entry name" value="ACOX"/>
    <property type="match status" value="1"/>
</dbReference>
<dbReference type="InterPro" id="IPR009100">
    <property type="entry name" value="AcylCoA_DH/oxidase_NM_dom_sf"/>
</dbReference>
<evidence type="ECO:0000259" key="12">
    <source>
        <dbReference type="Pfam" id="PF01756"/>
    </source>
</evidence>
<protein>
    <recommendedName>
        <fullName evidence="11">Acyl-coenzyme A oxidase</fullName>
    </recommendedName>
</protein>
<dbReference type="SUPFAM" id="SSF47203">
    <property type="entry name" value="Acyl-CoA dehydrogenase C-terminal domain-like"/>
    <property type="match status" value="2"/>
</dbReference>
<dbReference type="VEuPathDB" id="VectorBase:MDOA008741"/>
<dbReference type="eggNOG" id="KOG0136">
    <property type="taxonomic scope" value="Eukaryota"/>
</dbReference>
<dbReference type="InterPro" id="IPR037069">
    <property type="entry name" value="AcylCoA_DH/ox_N_sf"/>
</dbReference>
<dbReference type="FunFam" id="2.40.110.10:FF:000003">
    <property type="entry name" value="Acyl-coenzyme A oxidase"/>
    <property type="match status" value="1"/>
</dbReference>
<evidence type="ECO:0000259" key="14">
    <source>
        <dbReference type="Pfam" id="PF22924"/>
    </source>
</evidence>
<comment type="pathway">
    <text evidence="3">Lipid metabolism; peroxisomal fatty acid beta-oxidation.</text>
</comment>
<feature type="domain" description="Acyl-CoA oxidase C-terminal" evidence="12">
    <location>
        <begin position="491"/>
        <end position="672"/>
    </location>
</feature>
<evidence type="ECO:0000256" key="6">
    <source>
        <dbReference type="ARBA" id="ARBA00022827"/>
    </source>
</evidence>
<dbReference type="InterPro" id="IPR055060">
    <property type="entry name" value="ACOX_C_alpha1"/>
</dbReference>
<dbReference type="PANTHER" id="PTHR10909">
    <property type="entry name" value="ELECTRON TRANSPORT OXIDOREDUCTASE"/>
    <property type="match status" value="1"/>
</dbReference>
<evidence type="ECO:0000256" key="4">
    <source>
        <dbReference type="ARBA" id="ARBA00006288"/>
    </source>
</evidence>
<evidence type="ECO:0000313" key="15">
    <source>
        <dbReference type="EnsemblMetazoa" id="MDOA008741-PA"/>
    </source>
</evidence>
<dbReference type="InterPro" id="IPR046373">
    <property type="entry name" value="Acyl-CoA_Oxase/DH_mid-dom_sf"/>
</dbReference>
<dbReference type="PIRSF" id="PIRSF000168">
    <property type="entry name" value="Acyl-CoA_oxidase"/>
    <property type="match status" value="1"/>
</dbReference>
<dbReference type="PANTHER" id="PTHR10909:SF250">
    <property type="entry name" value="PEROXISOMAL ACYL-COENZYME A OXIDASE 1"/>
    <property type="match status" value="1"/>
</dbReference>
<dbReference type="SUPFAM" id="SSF56645">
    <property type="entry name" value="Acyl-CoA dehydrogenase NM domain-like"/>
    <property type="match status" value="1"/>
</dbReference>
<dbReference type="EnsemblMetazoa" id="MDOA008741-RA">
    <property type="protein sequence ID" value="MDOA008741-PA"/>
    <property type="gene ID" value="MDOA008741"/>
</dbReference>
<dbReference type="GO" id="GO:0005504">
    <property type="term" value="F:fatty acid binding"/>
    <property type="evidence" value="ECO:0007669"/>
    <property type="project" value="TreeGrafter"/>
</dbReference>
<dbReference type="FunFam" id="1.20.140.10:FF:000005">
    <property type="entry name" value="Acyl-coenzyme A oxidase"/>
    <property type="match status" value="1"/>
</dbReference>
<dbReference type="Gene3D" id="1.20.140.10">
    <property type="entry name" value="Butyryl-CoA Dehydrogenase, subunit A, domain 3"/>
    <property type="match status" value="2"/>
</dbReference>
<comment type="subcellular location">
    <subcellularLocation>
        <location evidence="2">Peroxisome</location>
    </subcellularLocation>
</comment>
<name>A0A1I8MV47_MUSDO</name>
<evidence type="ECO:0000256" key="7">
    <source>
        <dbReference type="ARBA" id="ARBA00022832"/>
    </source>
</evidence>
<evidence type="ECO:0000256" key="10">
    <source>
        <dbReference type="ARBA" id="ARBA00023140"/>
    </source>
</evidence>
<dbReference type="AlphaFoldDB" id="A0A1I8MV47"/>
<evidence type="ECO:0000256" key="5">
    <source>
        <dbReference type="ARBA" id="ARBA00022630"/>
    </source>
</evidence>
<evidence type="ECO:0000256" key="1">
    <source>
        <dbReference type="ARBA" id="ARBA00001974"/>
    </source>
</evidence>
<dbReference type="GO" id="GO:0005777">
    <property type="term" value="C:peroxisome"/>
    <property type="evidence" value="ECO:0007669"/>
    <property type="project" value="UniProtKB-SubCell"/>
</dbReference>
<evidence type="ECO:0000256" key="2">
    <source>
        <dbReference type="ARBA" id="ARBA00004275"/>
    </source>
</evidence>
<comment type="cofactor">
    <cofactor evidence="1">
        <name>FAD</name>
        <dbReference type="ChEBI" id="CHEBI:57692"/>
    </cofactor>
</comment>
<dbReference type="Gene3D" id="1.10.540.10">
    <property type="entry name" value="Acyl-CoA dehydrogenase/oxidase, N-terminal domain"/>
    <property type="match status" value="1"/>
</dbReference>
<sequence>MAPATAINPDLVQERKNATINSEEFAIWWAGGSNELYKKREMAKLFYEDPQFVDHQHIANMSHKELYEYTTEKAVRFLLKLREYLKKQQPEAAPLTPIEEMYELRALMGGPLGSGLFPANFPLRLHYSMFLPTLLRQASDEQCKLWLEKAWNFDGIIGTYAQTELGHGTYLRGLETRADYDIEKQEFILNSPTLTSYKWWPGGLGLTVNMVVLMAQLYIKGRSYGFQPFLVRIRNEKTHEPEPGVDVGDIGPRIGLNGVNNGYLGLKNVRIPLNQMLSRNNQVLPDGTFVKGPEPLLLYGTMVYVRVMIVRDVSVNLLQAATIATRYSAVRRQGVEAGGQQETQIIDFLTQQHKLFPQIAKGIFYRLAADRVWDFYRVVSKELDQGNKRNLAELHALSCCLKAICSDEAAKGVEILRKACGGHGFMASANFGNLYAAATAACTYEGENTVLLLQTARFLVKNYLDGLKRLVLPKTVTYLRMSPQFKWSGKLETLVTVLEITSMERVRHTFFLMQRNKKNPKHTNHAGIQLTKAAVMHGRAFLARMALDSIREQIKKGTIPPALREVMDQLLNIFIMDLFLSSADEILCFIPSIKGKQIHEVEARYEKYLLTFRRNAVAVVDGFDYHDRDLASTLGCYDGRVYERLMAEARKCELNSEPVNTKSSGHLNRLMKAKL</sequence>
<dbReference type="GO" id="GO:0071949">
    <property type="term" value="F:FAD binding"/>
    <property type="evidence" value="ECO:0007669"/>
    <property type="project" value="InterPro"/>
</dbReference>
<dbReference type="InterPro" id="IPR029320">
    <property type="entry name" value="Acyl-CoA_ox_N"/>
</dbReference>
<dbReference type="Pfam" id="PF22924">
    <property type="entry name" value="ACOX_C_alpha1"/>
    <property type="match status" value="1"/>
</dbReference>
<dbReference type="STRING" id="7370.A0A1I8MV47"/>
<dbReference type="GO" id="GO:0033540">
    <property type="term" value="P:fatty acid beta-oxidation using acyl-CoA oxidase"/>
    <property type="evidence" value="ECO:0007669"/>
    <property type="project" value="TreeGrafter"/>
</dbReference>
<evidence type="ECO:0000256" key="9">
    <source>
        <dbReference type="ARBA" id="ARBA00023098"/>
    </source>
</evidence>
<dbReference type="InterPro" id="IPR012258">
    <property type="entry name" value="Acyl-CoA_oxidase"/>
</dbReference>
<dbReference type="InterPro" id="IPR036250">
    <property type="entry name" value="AcylCo_DH-like_C"/>
</dbReference>
<keyword evidence="8" id="KW-0560">Oxidoreductase</keyword>
<dbReference type="GO" id="GO:0055088">
    <property type="term" value="P:lipid homeostasis"/>
    <property type="evidence" value="ECO:0007669"/>
    <property type="project" value="TreeGrafter"/>
</dbReference>
<keyword evidence="9" id="KW-0443">Lipid metabolism</keyword>
<dbReference type="Pfam" id="PF14749">
    <property type="entry name" value="Acyl-CoA_ox_N"/>
    <property type="match status" value="1"/>
</dbReference>
<keyword evidence="6 11" id="KW-0274">FAD</keyword>
<evidence type="ECO:0000259" key="13">
    <source>
        <dbReference type="Pfam" id="PF14749"/>
    </source>
</evidence>
<feature type="domain" description="Acyl-coenzyme A oxidase N-terminal" evidence="13">
    <location>
        <begin position="21"/>
        <end position="156"/>
    </location>
</feature>
<comment type="similarity">
    <text evidence="4 11">Belongs to the acyl-CoA oxidase family.</text>
</comment>